<dbReference type="Proteomes" id="UP000887540">
    <property type="component" value="Unplaced"/>
</dbReference>
<protein>
    <submittedName>
        <fullName evidence="2">Uncharacterized protein</fullName>
    </submittedName>
</protein>
<keyword evidence="1" id="KW-1185">Reference proteome</keyword>
<proteinExistence type="predicted"/>
<reference evidence="2" key="1">
    <citation type="submission" date="2022-11" db="UniProtKB">
        <authorList>
            <consortium name="WormBaseParasite"/>
        </authorList>
    </citation>
    <scope>IDENTIFICATION</scope>
</reference>
<evidence type="ECO:0000313" key="2">
    <source>
        <dbReference type="WBParaSite" id="ACRNAN_scaffold1856.g26632.t1"/>
    </source>
</evidence>
<evidence type="ECO:0000313" key="1">
    <source>
        <dbReference type="Proteomes" id="UP000887540"/>
    </source>
</evidence>
<dbReference type="AlphaFoldDB" id="A0A914D6H3"/>
<name>A0A914D6H3_9BILA</name>
<dbReference type="WBParaSite" id="ACRNAN_scaffold1856.g26632.t1">
    <property type="protein sequence ID" value="ACRNAN_scaffold1856.g26632.t1"/>
    <property type="gene ID" value="ACRNAN_scaffold1856.g26632"/>
</dbReference>
<organism evidence="1 2">
    <name type="scientific">Acrobeloides nanus</name>
    <dbReference type="NCBI Taxonomy" id="290746"/>
    <lineage>
        <taxon>Eukaryota</taxon>
        <taxon>Metazoa</taxon>
        <taxon>Ecdysozoa</taxon>
        <taxon>Nematoda</taxon>
        <taxon>Chromadorea</taxon>
        <taxon>Rhabditida</taxon>
        <taxon>Tylenchina</taxon>
        <taxon>Cephalobomorpha</taxon>
        <taxon>Cephaloboidea</taxon>
        <taxon>Cephalobidae</taxon>
        <taxon>Acrobeloides</taxon>
    </lineage>
</organism>
<accession>A0A914D6H3</accession>
<sequence length="286" mass="32427">MTFGRVKEIISGNVSNFKNIVDCNENHDWKTVLESCHRFSNNRVLARCLINATKNVFALNLFDITSSVYTGYDDVLAVANQAEGVTGIPQADLPKNAIDTGCKTKNVTPEIYIGFVQHFDAISGIKKPDFGYAIPKRLMKEAYKNFVKSRKINRSRSKKGRLQKSSPFANTTDNCFTDYNWISIMSRALNSTVYKDNYALGIYTELKKAYKTNSIASGLVFSLEPYRSILLMMYYETFIDGEMTMAQWNEWLSRIKPHTECFSVKKDAKIKASNVFTAYGAMYGIV</sequence>